<dbReference type="PANTHER" id="PTHR24173">
    <property type="entry name" value="ANKYRIN REPEAT CONTAINING"/>
    <property type="match status" value="1"/>
</dbReference>
<evidence type="ECO:0000313" key="5">
    <source>
        <dbReference type="EMBL" id="PMD42085.1"/>
    </source>
</evidence>
<dbReference type="Gene3D" id="1.25.40.20">
    <property type="entry name" value="Ankyrin repeat-containing domain"/>
    <property type="match status" value="2"/>
</dbReference>
<proteinExistence type="predicted"/>
<keyword evidence="2 3" id="KW-0040">ANK repeat</keyword>
<evidence type="ECO:0000256" key="4">
    <source>
        <dbReference type="SAM" id="MobiDB-lite"/>
    </source>
</evidence>
<sequence length="183" mass="19405">MSIRTQTSKSVAGFSFRSGQSAPSLLDGDSDTETVVSNFGPSQTDRSRKAPRGGSIFFKVFKSNTELHRAAKKGDAKKIKKLLDAGVDINYEGSSGCTAMHLATDCGHEAVVRVLLNNGADPRAKSSEGRTPLHSAARMGHTAVVRLLLEKGVDVEAKDPSGSTALHIAAYNGHESVVQILLE</sequence>
<organism evidence="5 6">
    <name type="scientific">Hyaloscypha variabilis (strain UAMH 11265 / GT02V1 / F)</name>
    <name type="common">Meliniomyces variabilis</name>
    <dbReference type="NCBI Taxonomy" id="1149755"/>
    <lineage>
        <taxon>Eukaryota</taxon>
        <taxon>Fungi</taxon>
        <taxon>Dikarya</taxon>
        <taxon>Ascomycota</taxon>
        <taxon>Pezizomycotina</taxon>
        <taxon>Leotiomycetes</taxon>
        <taxon>Helotiales</taxon>
        <taxon>Hyaloscyphaceae</taxon>
        <taxon>Hyaloscypha</taxon>
        <taxon>Hyaloscypha variabilis</taxon>
    </lineage>
</organism>
<dbReference type="SMART" id="SM00248">
    <property type="entry name" value="ANK"/>
    <property type="match status" value="4"/>
</dbReference>
<dbReference type="SUPFAM" id="SSF48403">
    <property type="entry name" value="Ankyrin repeat"/>
    <property type="match status" value="1"/>
</dbReference>
<feature type="repeat" description="ANK" evidence="3">
    <location>
        <begin position="128"/>
        <end position="160"/>
    </location>
</feature>
<evidence type="ECO:0000313" key="6">
    <source>
        <dbReference type="Proteomes" id="UP000235786"/>
    </source>
</evidence>
<feature type="repeat" description="ANK" evidence="3">
    <location>
        <begin position="95"/>
        <end position="127"/>
    </location>
</feature>
<name>A0A2J6RUA0_HYAVF</name>
<keyword evidence="1" id="KW-0677">Repeat</keyword>
<dbReference type="STRING" id="1149755.A0A2J6RUA0"/>
<feature type="non-terminal residue" evidence="5">
    <location>
        <position position="183"/>
    </location>
</feature>
<dbReference type="EMBL" id="KZ613943">
    <property type="protein sequence ID" value="PMD42085.1"/>
    <property type="molecule type" value="Genomic_DNA"/>
</dbReference>
<dbReference type="PANTHER" id="PTHR24173:SF74">
    <property type="entry name" value="ANKYRIN REPEAT DOMAIN-CONTAINING PROTEIN 16"/>
    <property type="match status" value="1"/>
</dbReference>
<dbReference type="Proteomes" id="UP000235786">
    <property type="component" value="Unassembled WGS sequence"/>
</dbReference>
<dbReference type="PRINTS" id="PR01415">
    <property type="entry name" value="ANKYRIN"/>
</dbReference>
<dbReference type="PROSITE" id="PS50297">
    <property type="entry name" value="ANK_REP_REGION"/>
    <property type="match status" value="4"/>
</dbReference>
<keyword evidence="6" id="KW-1185">Reference proteome</keyword>
<feature type="repeat" description="ANK" evidence="3">
    <location>
        <begin position="62"/>
        <end position="94"/>
    </location>
</feature>
<evidence type="ECO:0000256" key="2">
    <source>
        <dbReference type="ARBA" id="ARBA00023043"/>
    </source>
</evidence>
<feature type="compositionally biased region" description="Polar residues" evidence="4">
    <location>
        <begin position="33"/>
        <end position="44"/>
    </location>
</feature>
<gene>
    <name evidence="5" type="ORF">L207DRAFT_424472</name>
</gene>
<feature type="region of interest" description="Disordered" evidence="4">
    <location>
        <begin position="21"/>
        <end position="51"/>
    </location>
</feature>
<dbReference type="AlphaFoldDB" id="A0A2J6RUA0"/>
<dbReference type="PROSITE" id="PS50088">
    <property type="entry name" value="ANK_REPEAT"/>
    <property type="match status" value="4"/>
</dbReference>
<dbReference type="Pfam" id="PF12796">
    <property type="entry name" value="Ank_2"/>
    <property type="match status" value="1"/>
</dbReference>
<dbReference type="OrthoDB" id="341259at2759"/>
<feature type="repeat" description="ANK" evidence="3">
    <location>
        <begin position="161"/>
        <end position="183"/>
    </location>
</feature>
<protein>
    <submittedName>
        <fullName evidence="5">Ankyrin</fullName>
    </submittedName>
</protein>
<dbReference type="InterPro" id="IPR002110">
    <property type="entry name" value="Ankyrin_rpt"/>
</dbReference>
<dbReference type="InterPro" id="IPR036770">
    <property type="entry name" value="Ankyrin_rpt-contain_sf"/>
</dbReference>
<evidence type="ECO:0000256" key="3">
    <source>
        <dbReference type="PROSITE-ProRule" id="PRU00023"/>
    </source>
</evidence>
<evidence type="ECO:0000256" key="1">
    <source>
        <dbReference type="ARBA" id="ARBA00022737"/>
    </source>
</evidence>
<reference evidence="5 6" key="1">
    <citation type="submission" date="2016-04" db="EMBL/GenBank/DDBJ databases">
        <title>A degradative enzymes factory behind the ericoid mycorrhizal symbiosis.</title>
        <authorList>
            <consortium name="DOE Joint Genome Institute"/>
            <person name="Martino E."/>
            <person name="Morin E."/>
            <person name="Grelet G."/>
            <person name="Kuo A."/>
            <person name="Kohler A."/>
            <person name="Daghino S."/>
            <person name="Barry K."/>
            <person name="Choi C."/>
            <person name="Cichocki N."/>
            <person name="Clum A."/>
            <person name="Copeland A."/>
            <person name="Hainaut M."/>
            <person name="Haridas S."/>
            <person name="Labutti K."/>
            <person name="Lindquist E."/>
            <person name="Lipzen A."/>
            <person name="Khouja H.-R."/>
            <person name="Murat C."/>
            <person name="Ohm R."/>
            <person name="Olson A."/>
            <person name="Spatafora J."/>
            <person name="Veneault-Fourrey C."/>
            <person name="Henrissat B."/>
            <person name="Grigoriev I."/>
            <person name="Martin F."/>
            <person name="Perotto S."/>
        </authorList>
    </citation>
    <scope>NUCLEOTIDE SEQUENCE [LARGE SCALE GENOMIC DNA]</scope>
    <source>
        <strain evidence="5 6">F</strain>
    </source>
</reference>
<accession>A0A2J6RUA0</accession>